<evidence type="ECO:0000256" key="2">
    <source>
        <dbReference type="ARBA" id="ARBA00023125"/>
    </source>
</evidence>
<comment type="caution">
    <text evidence="6">The sequence shown here is derived from an EMBL/GenBank/DDBJ whole genome shotgun (WGS) entry which is preliminary data.</text>
</comment>
<feature type="domain" description="HTH tetR-type" evidence="5">
    <location>
        <begin position="2"/>
        <end position="62"/>
    </location>
</feature>
<dbReference type="PANTHER" id="PTHR43479">
    <property type="entry name" value="ACREF/ENVCD OPERON REPRESSOR-RELATED"/>
    <property type="match status" value="1"/>
</dbReference>
<organism evidence="6 7">
    <name type="scientific">Sulfoacidibacillus ferrooxidans</name>
    <dbReference type="NCBI Taxonomy" id="2005001"/>
    <lineage>
        <taxon>Bacteria</taxon>
        <taxon>Bacillati</taxon>
        <taxon>Bacillota</taxon>
        <taxon>Bacilli</taxon>
        <taxon>Bacillales</taxon>
        <taxon>Alicyclobacillaceae</taxon>
        <taxon>Sulfoacidibacillus</taxon>
    </lineage>
</organism>
<evidence type="ECO:0000313" key="6">
    <source>
        <dbReference type="EMBL" id="MCI0182415.1"/>
    </source>
</evidence>
<dbReference type="EMBL" id="JALBUF010000001">
    <property type="protein sequence ID" value="MCI0182415.1"/>
    <property type="molecule type" value="Genomic_DNA"/>
</dbReference>
<dbReference type="RefSeq" id="WP_241712010.1">
    <property type="nucleotide sequence ID" value="NZ_JALBUF010000001.1"/>
</dbReference>
<dbReference type="Gene3D" id="1.10.357.10">
    <property type="entry name" value="Tetracycline Repressor, domain 2"/>
    <property type="match status" value="1"/>
</dbReference>
<dbReference type="GO" id="GO:0003677">
    <property type="term" value="F:DNA binding"/>
    <property type="evidence" value="ECO:0007669"/>
    <property type="project" value="UniProtKB-UniRule"/>
</dbReference>
<sequence length="198" mass="22633">MSTTRQRVIDAAIKSFSMFGYKGTTMDQVAKIADVSKGTIYMFFASKDELFAFILDGIAEELQQIASKAFCATDQFLENLENAIVQILNYRSKHELLVKLSLEVKELGTTKVVAGLQHIERSIIQFIASEIRQGQERNDIAECHPEVVAFIILRTYTTLVNEWDKQFAPITNDEIRETFYQVFVRGLRPTLRTESETH</sequence>
<evidence type="ECO:0000259" key="5">
    <source>
        <dbReference type="PROSITE" id="PS50977"/>
    </source>
</evidence>
<dbReference type="PANTHER" id="PTHR43479:SF11">
    <property type="entry name" value="ACREF_ENVCD OPERON REPRESSOR-RELATED"/>
    <property type="match status" value="1"/>
</dbReference>
<keyword evidence="1" id="KW-0805">Transcription regulation</keyword>
<dbReference type="InterPro" id="IPR001647">
    <property type="entry name" value="HTH_TetR"/>
</dbReference>
<dbReference type="PROSITE" id="PS50977">
    <property type="entry name" value="HTH_TETR_2"/>
    <property type="match status" value="1"/>
</dbReference>
<dbReference type="AlphaFoldDB" id="A0A9X1V725"/>
<proteinExistence type="predicted"/>
<evidence type="ECO:0000256" key="4">
    <source>
        <dbReference type="PROSITE-ProRule" id="PRU00335"/>
    </source>
</evidence>
<keyword evidence="2 4" id="KW-0238">DNA-binding</keyword>
<dbReference type="InterPro" id="IPR009057">
    <property type="entry name" value="Homeodomain-like_sf"/>
</dbReference>
<dbReference type="PRINTS" id="PR00455">
    <property type="entry name" value="HTHTETR"/>
</dbReference>
<dbReference type="SUPFAM" id="SSF48498">
    <property type="entry name" value="Tetracyclin repressor-like, C-terminal domain"/>
    <property type="match status" value="1"/>
</dbReference>
<evidence type="ECO:0000313" key="7">
    <source>
        <dbReference type="Proteomes" id="UP001139263"/>
    </source>
</evidence>
<dbReference type="Pfam" id="PF00440">
    <property type="entry name" value="TetR_N"/>
    <property type="match status" value="1"/>
</dbReference>
<accession>A0A9X1V725</accession>
<keyword evidence="3" id="KW-0804">Transcription</keyword>
<dbReference type="InterPro" id="IPR050624">
    <property type="entry name" value="HTH-type_Tx_Regulator"/>
</dbReference>
<dbReference type="GO" id="GO:0045892">
    <property type="term" value="P:negative regulation of DNA-templated transcription"/>
    <property type="evidence" value="ECO:0007669"/>
    <property type="project" value="UniProtKB-ARBA"/>
</dbReference>
<evidence type="ECO:0000256" key="3">
    <source>
        <dbReference type="ARBA" id="ARBA00023163"/>
    </source>
</evidence>
<dbReference type="Gene3D" id="1.10.10.60">
    <property type="entry name" value="Homeodomain-like"/>
    <property type="match status" value="1"/>
</dbReference>
<dbReference type="InterPro" id="IPR023772">
    <property type="entry name" value="DNA-bd_HTH_TetR-type_CS"/>
</dbReference>
<dbReference type="InterPro" id="IPR036271">
    <property type="entry name" value="Tet_transcr_reg_TetR-rel_C_sf"/>
</dbReference>
<dbReference type="PROSITE" id="PS01081">
    <property type="entry name" value="HTH_TETR_1"/>
    <property type="match status" value="1"/>
</dbReference>
<feature type="DNA-binding region" description="H-T-H motif" evidence="4">
    <location>
        <begin position="25"/>
        <end position="44"/>
    </location>
</feature>
<name>A0A9X1V725_9BACL</name>
<gene>
    <name evidence="6" type="ORF">MM817_00674</name>
</gene>
<protein>
    <recommendedName>
        <fullName evidence="5">HTH tetR-type domain-containing protein</fullName>
    </recommendedName>
</protein>
<dbReference type="Proteomes" id="UP001139263">
    <property type="component" value="Unassembled WGS sequence"/>
</dbReference>
<reference evidence="6" key="1">
    <citation type="submission" date="2022-03" db="EMBL/GenBank/DDBJ databases">
        <title>Draft Genome Sequence of Firmicute Strain S0AB, a Heterotrophic Iron/Sulfur-Oxidizing Extreme Acidophile.</title>
        <authorList>
            <person name="Vergara E."/>
            <person name="Pakostova E."/>
            <person name="Johnson D.B."/>
            <person name="Holmes D.S."/>
        </authorList>
    </citation>
    <scope>NUCLEOTIDE SEQUENCE</scope>
    <source>
        <strain evidence="6">S0AB</strain>
    </source>
</reference>
<dbReference type="SUPFAM" id="SSF46689">
    <property type="entry name" value="Homeodomain-like"/>
    <property type="match status" value="1"/>
</dbReference>
<keyword evidence="7" id="KW-1185">Reference proteome</keyword>
<evidence type="ECO:0000256" key="1">
    <source>
        <dbReference type="ARBA" id="ARBA00023015"/>
    </source>
</evidence>
<dbReference type="FunFam" id="1.10.10.60:FF:000141">
    <property type="entry name" value="TetR family transcriptional regulator"/>
    <property type="match status" value="1"/>
</dbReference>